<evidence type="ECO:0000313" key="2">
    <source>
        <dbReference type="Proteomes" id="UP000250123"/>
    </source>
</evidence>
<name>A0A330M3D3_9GAMM</name>
<dbReference type="KEGG" id="sbk:SHEWBE_3163"/>
<gene>
    <name evidence="1" type="ORF">SHEWBE_3163</name>
</gene>
<reference evidence="2" key="1">
    <citation type="submission" date="2018-06" db="EMBL/GenBank/DDBJ databases">
        <authorList>
            <person name="Cea G.-C."/>
            <person name="William W."/>
        </authorList>
    </citation>
    <scope>NUCLEOTIDE SEQUENCE [LARGE SCALE GENOMIC DNA]</scope>
    <source>
        <strain evidence="2">DB21MT-2</strain>
    </source>
</reference>
<dbReference type="Proteomes" id="UP000250123">
    <property type="component" value="Chromosome SHEWBE"/>
</dbReference>
<accession>A0A330M3D3</accession>
<protein>
    <submittedName>
        <fullName evidence="1">Uncharacterized protein</fullName>
    </submittedName>
</protein>
<dbReference type="AlphaFoldDB" id="A0A330M3D3"/>
<evidence type="ECO:0000313" key="1">
    <source>
        <dbReference type="EMBL" id="SQH77126.1"/>
    </source>
</evidence>
<sequence length="58" mass="6627">MRVTSGSKAKTIPVYPAKRWGTDGWVALNLSDENSRKLIISLEQEILTHLRAQHADWH</sequence>
<proteinExistence type="predicted"/>
<dbReference type="EMBL" id="LS483452">
    <property type="protein sequence ID" value="SQH77126.1"/>
    <property type="molecule type" value="Genomic_DNA"/>
</dbReference>
<organism evidence="1 2">
    <name type="scientific">Shewanella benthica</name>
    <dbReference type="NCBI Taxonomy" id="43661"/>
    <lineage>
        <taxon>Bacteria</taxon>
        <taxon>Pseudomonadati</taxon>
        <taxon>Pseudomonadota</taxon>
        <taxon>Gammaproteobacteria</taxon>
        <taxon>Alteromonadales</taxon>
        <taxon>Shewanellaceae</taxon>
        <taxon>Shewanella</taxon>
    </lineage>
</organism>